<proteinExistence type="predicted"/>
<evidence type="ECO:0000313" key="2">
    <source>
        <dbReference type="EMBL" id="NLR19726.1"/>
    </source>
</evidence>
<dbReference type="EMBL" id="JAAXLJ010000124">
    <property type="protein sequence ID" value="NLR19726.1"/>
    <property type="molecule type" value="Genomic_DNA"/>
</dbReference>
<keyword evidence="3" id="KW-1185">Reference proteome</keyword>
<evidence type="ECO:0000313" key="3">
    <source>
        <dbReference type="Proteomes" id="UP000763447"/>
    </source>
</evidence>
<organism evidence="2 3">
    <name type="scientific">Secundilactobacillus angelensis</name>
    <dbReference type="NCBI Taxonomy" id="2722706"/>
    <lineage>
        <taxon>Bacteria</taxon>
        <taxon>Bacillati</taxon>
        <taxon>Bacillota</taxon>
        <taxon>Bacilli</taxon>
        <taxon>Lactobacillales</taxon>
        <taxon>Lactobacillaceae</taxon>
        <taxon>Secundilactobacillus</taxon>
    </lineage>
</organism>
<evidence type="ECO:0000313" key="1">
    <source>
        <dbReference type="EMBL" id="NLR19725.1"/>
    </source>
</evidence>
<reference evidence="2 3" key="1">
    <citation type="submission" date="2020-04" db="EMBL/GenBank/DDBJ databases">
        <title>A novel species of genus Lactobacillus that was isolated from fermented food Zha-chili.</title>
        <authorList>
            <person name="Zhang Z."/>
        </authorList>
    </citation>
    <scope>NUCLEOTIDE SEQUENCE [LARGE SCALE GENOMIC DNA]</scope>
    <source>
        <strain evidence="3">HBUAS51383</strain>
        <strain evidence="2">LC28-10</strain>
    </source>
</reference>
<dbReference type="EMBL" id="JAAXLJ010000123">
    <property type="protein sequence ID" value="NLR19725.1"/>
    <property type="molecule type" value="Genomic_DNA"/>
</dbReference>
<name>A0ABX1L0K1_9LACO</name>
<sequence length="78" mass="9093">SLKHIANELATSASFVARMLMQSETYFEPNWQHLPEVLLLDEIKTTNNADETMSFEMMDADTHEFIDLLPFRSIFKLQ</sequence>
<accession>A0ABX1L0K1</accession>
<feature type="non-terminal residue" evidence="2">
    <location>
        <position position="1"/>
    </location>
</feature>
<gene>
    <name evidence="1" type="ORF">HC026_12645</name>
    <name evidence="2" type="ORF">HC026_12650</name>
</gene>
<comment type="caution">
    <text evidence="2">The sequence shown here is derived from an EMBL/GenBank/DDBJ whole genome shotgun (WGS) entry which is preliminary data.</text>
</comment>
<feature type="non-terminal residue" evidence="2">
    <location>
        <position position="78"/>
    </location>
</feature>
<dbReference type="Proteomes" id="UP000763447">
    <property type="component" value="Unassembled WGS sequence"/>
</dbReference>
<protein>
    <submittedName>
        <fullName evidence="2">ISL3 family transposase</fullName>
    </submittedName>
</protein>